<evidence type="ECO:0000259" key="1">
    <source>
        <dbReference type="Pfam" id="PF04965"/>
    </source>
</evidence>
<dbReference type="Proteomes" id="UP000029447">
    <property type="component" value="Unassembled WGS sequence"/>
</dbReference>
<dbReference type="EMBL" id="JQOF01000009">
    <property type="protein sequence ID" value="KGA41212.1"/>
    <property type="molecule type" value="Genomic_DNA"/>
</dbReference>
<gene>
    <name evidence="2" type="ORF">KU75_12820</name>
</gene>
<feature type="domain" description="IraD/Gp25-like" evidence="1">
    <location>
        <begin position="20"/>
        <end position="100"/>
    </location>
</feature>
<protein>
    <submittedName>
        <fullName evidence="2">Baseplate assembly protein</fullName>
    </submittedName>
</protein>
<name>A0ABR4VPB4_9GAMM</name>
<dbReference type="RefSeq" id="WP_044205676.1">
    <property type="nucleotide sequence ID" value="NZ_JQOF01000009.1"/>
</dbReference>
<accession>A0ABR4VPB4</accession>
<evidence type="ECO:0000313" key="3">
    <source>
        <dbReference type="Proteomes" id="UP000029447"/>
    </source>
</evidence>
<organism evidence="2 3">
    <name type="scientific">Pectobacterium odoriferum</name>
    <dbReference type="NCBI Taxonomy" id="78398"/>
    <lineage>
        <taxon>Bacteria</taxon>
        <taxon>Pseudomonadati</taxon>
        <taxon>Pseudomonadota</taxon>
        <taxon>Gammaproteobacteria</taxon>
        <taxon>Enterobacterales</taxon>
        <taxon>Pectobacteriaceae</taxon>
        <taxon>Pectobacterium</taxon>
    </lineage>
</organism>
<reference evidence="2 3" key="1">
    <citation type="submission" date="2014-08" db="EMBL/GenBank/DDBJ databases">
        <title>Genome sequences of NCPPB Pectobacterium isolates.</title>
        <authorList>
            <person name="Glover R.H."/>
            <person name="Sapp M."/>
            <person name="Elphinstone J."/>
        </authorList>
    </citation>
    <scope>NUCLEOTIDE SEQUENCE [LARGE SCALE GENOMIC DNA]</scope>
    <source>
        <strain evidence="2 3">NCPPB3841</strain>
    </source>
</reference>
<keyword evidence="3" id="KW-1185">Reference proteome</keyword>
<comment type="caution">
    <text evidence="2">The sequence shown here is derived from an EMBL/GenBank/DDBJ whole genome shotgun (WGS) entry which is preliminary data.</text>
</comment>
<dbReference type="Gene3D" id="3.10.450.40">
    <property type="match status" value="1"/>
</dbReference>
<evidence type="ECO:0000313" key="2">
    <source>
        <dbReference type="EMBL" id="KGA41212.1"/>
    </source>
</evidence>
<proteinExistence type="predicted"/>
<dbReference type="InterPro" id="IPR007048">
    <property type="entry name" value="IraD/Gp25-like"/>
</dbReference>
<sequence>MSNEKYIGMNASTGRAITDDEHISQSVRDILITPVGSRLMRRSYGSQLFSLIDEPQEPAIKLKITSAIYSALMRWEPRITPTKITLKTHGAGLVAVTLQAQRTDNLAAFSATISLQGAR</sequence>
<dbReference type="Pfam" id="PF04965">
    <property type="entry name" value="GPW_gp25"/>
    <property type="match status" value="1"/>
</dbReference>
<dbReference type="SUPFAM" id="SSF160719">
    <property type="entry name" value="gpW/gp25-like"/>
    <property type="match status" value="1"/>
</dbReference>